<comment type="caution">
    <text evidence="1">The sequence shown here is derived from an EMBL/GenBank/DDBJ whole genome shotgun (WGS) entry which is preliminary data.</text>
</comment>
<dbReference type="EMBL" id="CASHSV030000311">
    <property type="protein sequence ID" value="CAJ2658860.1"/>
    <property type="molecule type" value="Genomic_DNA"/>
</dbReference>
<proteinExistence type="predicted"/>
<evidence type="ECO:0000313" key="2">
    <source>
        <dbReference type="Proteomes" id="UP001177021"/>
    </source>
</evidence>
<protein>
    <submittedName>
        <fullName evidence="1">Uncharacterized protein</fullName>
    </submittedName>
</protein>
<gene>
    <name evidence="1" type="ORF">MILVUS5_LOCUS25166</name>
</gene>
<organism evidence="1 2">
    <name type="scientific">Trifolium pratense</name>
    <name type="common">Red clover</name>
    <dbReference type="NCBI Taxonomy" id="57577"/>
    <lineage>
        <taxon>Eukaryota</taxon>
        <taxon>Viridiplantae</taxon>
        <taxon>Streptophyta</taxon>
        <taxon>Embryophyta</taxon>
        <taxon>Tracheophyta</taxon>
        <taxon>Spermatophyta</taxon>
        <taxon>Magnoliopsida</taxon>
        <taxon>eudicotyledons</taxon>
        <taxon>Gunneridae</taxon>
        <taxon>Pentapetalae</taxon>
        <taxon>rosids</taxon>
        <taxon>fabids</taxon>
        <taxon>Fabales</taxon>
        <taxon>Fabaceae</taxon>
        <taxon>Papilionoideae</taxon>
        <taxon>50 kb inversion clade</taxon>
        <taxon>NPAAA clade</taxon>
        <taxon>Hologalegina</taxon>
        <taxon>IRL clade</taxon>
        <taxon>Trifolieae</taxon>
        <taxon>Trifolium</taxon>
    </lineage>
</organism>
<reference evidence="1" key="1">
    <citation type="submission" date="2023-10" db="EMBL/GenBank/DDBJ databases">
        <authorList>
            <person name="Rodriguez Cubillos JULIANA M."/>
            <person name="De Vega J."/>
        </authorList>
    </citation>
    <scope>NUCLEOTIDE SEQUENCE</scope>
</reference>
<evidence type="ECO:0000313" key="1">
    <source>
        <dbReference type="EMBL" id="CAJ2658860.1"/>
    </source>
</evidence>
<dbReference type="Proteomes" id="UP001177021">
    <property type="component" value="Unassembled WGS sequence"/>
</dbReference>
<sequence length="342" mass="39436">MVPCLLFFLSRESISYGLRDSLWWRDVMSVGEAIMPGWFRSNTSCVVGNGTDISFWNAKWCGDIPFGDLFPNLYAKELQQQSKVADRLLSGREGLCWRWEWSDALTQPEEQELSSLKELLMTVSLNPFSADRWRWIVGQEGLFSVKSCYDILAQNGSTETINSRLLEAIQMMWNNNVPSKVSVFGWRLLLEKLPTRDALASKGIITNPHELTCVFCFRFVENCPHLFFSCNFTRMVWNAIFKWMGCDVIVGDEGLNHFFTFGDFLKSNNCGRFRHLIWLTTTWCLWKLRNNIIFRGEVAGVSKLFDNIMAISWIWFSGKSRAQGHLSFSDWCSNPIACLQSI</sequence>
<name>A0ACB0KNU0_TRIPR</name>
<keyword evidence="2" id="KW-1185">Reference proteome</keyword>
<accession>A0ACB0KNU0</accession>